<dbReference type="InterPro" id="IPR036928">
    <property type="entry name" value="AS_sf"/>
</dbReference>
<evidence type="ECO:0000313" key="8">
    <source>
        <dbReference type="Proteomes" id="UP000034680"/>
    </source>
</evidence>
<sequence>MASTTDWRAVARQKREAILEAIPDKWRIPQSTTMENAPADLTGPFIHQFLTPSEIQITETPAPGILEKTTTGQWTAAAVAGAFSHRAALAHQLTSCLTEVLFDAALADARRLDAHFAAHGTPVGPLHGLPVSLKDSVDVAGARTALGFTSWASRPPAREDAAVAAALRRQGAVFHAKTAVPQASFAAETFGAVGGYVVNPLRRDAFSSGGSSGGEAALLALRGSVLGLGTDIGGSIRWPAAGVGAYGLRPSAGRLPYAGIASVVGGLEALTDVRFAVGPMAVGDVAALRALTRAVLADEPWLRDPLVAEMPWREDVYAATREDARGAGPGGKERRRLVVGIAPTDGLVTPQPPVLRAVETVAAALREAGHVVVPLARYGGAATAEEAIDIWSAASYADLSFAHAQFRASGEPVDPLMPPAFDPDRPESAPLGAGEVQEVNVRIRKYREACLRRWGETARHPENPAGRPVDVVITPVAPYSAARIGKIRYIGYPLPVVLNDQSAAVLPVITTDKDIDVVRPLEVPEGIKDEYVTANKKVHQDYDPDLYHGLPVNVQVIARRFQEEKVLAITEYIDGLLRAREVEHGTAHKL</sequence>
<comment type="caution">
    <text evidence="7">The sequence shown here is derived from an EMBL/GenBank/DDBJ whole genome shotgun (WGS) entry which is preliminary data.</text>
</comment>
<keyword evidence="8" id="KW-1185">Reference proteome</keyword>
<comment type="catalytic activity">
    <reaction evidence="1">
        <text>a monocarboxylic acid amide + H2O = a monocarboxylate + NH4(+)</text>
        <dbReference type="Rhea" id="RHEA:12020"/>
        <dbReference type="ChEBI" id="CHEBI:15377"/>
        <dbReference type="ChEBI" id="CHEBI:28938"/>
        <dbReference type="ChEBI" id="CHEBI:35757"/>
        <dbReference type="ChEBI" id="CHEBI:83628"/>
        <dbReference type="EC" id="3.5.1.4"/>
    </reaction>
</comment>
<comment type="similarity">
    <text evidence="2">Belongs to the amidase family.</text>
</comment>
<protein>
    <recommendedName>
        <fullName evidence="3">amidase</fullName>
        <ecNumber evidence="3">3.5.1.4</ecNumber>
    </recommendedName>
</protein>
<dbReference type="GO" id="GO:0004040">
    <property type="term" value="F:amidase activity"/>
    <property type="evidence" value="ECO:0007669"/>
    <property type="project" value="UniProtKB-EC"/>
</dbReference>
<dbReference type="PANTHER" id="PTHR46072">
    <property type="entry name" value="AMIDASE-RELATED-RELATED"/>
    <property type="match status" value="1"/>
</dbReference>
<accession>A0A0G2HYS2</accession>
<evidence type="ECO:0000259" key="6">
    <source>
        <dbReference type="Pfam" id="PF01425"/>
    </source>
</evidence>
<dbReference type="PROSITE" id="PS00571">
    <property type="entry name" value="AMIDASES"/>
    <property type="match status" value="1"/>
</dbReference>
<dbReference type="PIRSF" id="PIRSF001221">
    <property type="entry name" value="Amidase_fungi"/>
    <property type="match status" value="1"/>
</dbReference>
<dbReference type="AlphaFoldDB" id="A0A0G2HYS2"/>
<dbReference type="OrthoDB" id="6428749at2759"/>
<evidence type="ECO:0000256" key="1">
    <source>
        <dbReference type="ARBA" id="ARBA00001311"/>
    </source>
</evidence>
<evidence type="ECO:0000256" key="5">
    <source>
        <dbReference type="PIRSR" id="PIRSR001221-1"/>
    </source>
</evidence>
<dbReference type="InterPro" id="IPR020556">
    <property type="entry name" value="Amidase_CS"/>
</dbReference>
<feature type="active site" description="Acyl-ester intermediate" evidence="5">
    <location>
        <position position="235"/>
    </location>
</feature>
<gene>
    <name evidence="7" type="ORF">UCDDA912_g00138</name>
</gene>
<dbReference type="SUPFAM" id="SSF75304">
    <property type="entry name" value="Amidase signature (AS) enzymes"/>
    <property type="match status" value="1"/>
</dbReference>
<dbReference type="EMBL" id="LCUC01000007">
    <property type="protein sequence ID" value="KKY39823.1"/>
    <property type="molecule type" value="Genomic_DNA"/>
</dbReference>
<evidence type="ECO:0000256" key="2">
    <source>
        <dbReference type="ARBA" id="ARBA00009199"/>
    </source>
</evidence>
<feature type="active site" description="Charge relay system" evidence="5">
    <location>
        <position position="211"/>
    </location>
</feature>
<evidence type="ECO:0000256" key="3">
    <source>
        <dbReference type="ARBA" id="ARBA00012922"/>
    </source>
</evidence>
<feature type="domain" description="Amidase" evidence="6">
    <location>
        <begin position="81"/>
        <end position="567"/>
    </location>
</feature>
<organism evidence="7 8">
    <name type="scientific">Diaporthe ampelina</name>
    <dbReference type="NCBI Taxonomy" id="1214573"/>
    <lineage>
        <taxon>Eukaryota</taxon>
        <taxon>Fungi</taxon>
        <taxon>Dikarya</taxon>
        <taxon>Ascomycota</taxon>
        <taxon>Pezizomycotina</taxon>
        <taxon>Sordariomycetes</taxon>
        <taxon>Sordariomycetidae</taxon>
        <taxon>Diaporthales</taxon>
        <taxon>Diaporthaceae</taxon>
        <taxon>Diaporthe</taxon>
    </lineage>
</organism>
<dbReference type="STRING" id="1214573.A0A0G2HYS2"/>
<reference evidence="7 8" key="2">
    <citation type="submission" date="2015-05" db="EMBL/GenBank/DDBJ databases">
        <authorList>
            <person name="Morales-Cruz A."/>
            <person name="Amrine K.C."/>
            <person name="Cantu D."/>
        </authorList>
    </citation>
    <scope>NUCLEOTIDE SEQUENCE [LARGE SCALE GENOMIC DNA]</scope>
    <source>
        <strain evidence="7">DA912</strain>
    </source>
</reference>
<evidence type="ECO:0000256" key="4">
    <source>
        <dbReference type="ARBA" id="ARBA00022801"/>
    </source>
</evidence>
<dbReference type="InterPro" id="IPR023631">
    <property type="entry name" value="Amidase_dom"/>
</dbReference>
<reference evidence="7 8" key="1">
    <citation type="submission" date="2015-05" db="EMBL/GenBank/DDBJ databases">
        <title>Distinctive expansion of gene families associated with plant cell wall degradation and secondary metabolism in the genomes of grapevine trunk pathogens.</title>
        <authorList>
            <person name="Lawrence D.P."/>
            <person name="Travadon R."/>
            <person name="Rolshausen P.E."/>
            <person name="Baumgartner K."/>
        </authorList>
    </citation>
    <scope>NUCLEOTIDE SEQUENCE [LARGE SCALE GENOMIC DNA]</scope>
    <source>
        <strain evidence="7">DA912</strain>
    </source>
</reference>
<name>A0A0G2HYS2_9PEZI</name>
<keyword evidence="4" id="KW-0378">Hydrolase</keyword>
<dbReference type="PANTHER" id="PTHR46072:SF7">
    <property type="entry name" value="AMIDASE"/>
    <property type="match status" value="1"/>
</dbReference>
<feature type="active site" description="Charge relay system" evidence="5">
    <location>
        <position position="134"/>
    </location>
</feature>
<evidence type="ECO:0000313" key="7">
    <source>
        <dbReference type="EMBL" id="KKY39823.1"/>
    </source>
</evidence>
<dbReference type="Proteomes" id="UP000034680">
    <property type="component" value="Unassembled WGS sequence"/>
</dbReference>
<dbReference type="Pfam" id="PF01425">
    <property type="entry name" value="Amidase"/>
    <property type="match status" value="1"/>
</dbReference>
<dbReference type="EC" id="3.5.1.4" evidence="3"/>
<dbReference type="Gene3D" id="3.90.1300.10">
    <property type="entry name" value="Amidase signature (AS) domain"/>
    <property type="match status" value="1"/>
</dbReference>
<proteinExistence type="inferred from homology"/>